<dbReference type="Proteomes" id="UP001163882">
    <property type="component" value="Chromosome"/>
</dbReference>
<evidence type="ECO:0000256" key="1">
    <source>
        <dbReference type="ARBA" id="ARBA00022741"/>
    </source>
</evidence>
<dbReference type="PANTHER" id="PTHR43309">
    <property type="entry name" value="5-OXOPROLINASE SUBUNIT C"/>
    <property type="match status" value="1"/>
</dbReference>
<keyword evidence="3" id="KW-0067">ATP-binding</keyword>
<keyword evidence="1" id="KW-0547">Nucleotide-binding</keyword>
<dbReference type="EMBL" id="CP107716">
    <property type="protein sequence ID" value="UYQ70539.1"/>
    <property type="molecule type" value="Genomic_DNA"/>
</dbReference>
<feature type="domain" description="Carboxyltransferase" evidence="4">
    <location>
        <begin position="25"/>
        <end position="298"/>
    </location>
</feature>
<dbReference type="InterPro" id="IPR029000">
    <property type="entry name" value="Cyclophilin-like_dom_sf"/>
</dbReference>
<dbReference type="SUPFAM" id="SSF50891">
    <property type="entry name" value="Cyclophilin-like"/>
    <property type="match status" value="1"/>
</dbReference>
<dbReference type="Gene3D" id="2.40.100.10">
    <property type="entry name" value="Cyclophilin-like"/>
    <property type="match status" value="1"/>
</dbReference>
<evidence type="ECO:0000256" key="2">
    <source>
        <dbReference type="ARBA" id="ARBA00022801"/>
    </source>
</evidence>
<accession>A0ABY6IM47</accession>
<name>A0ABY6IM47_9HYPH</name>
<protein>
    <submittedName>
        <fullName evidence="5">Biotin-dependent carboxyltransferase family protein</fullName>
    </submittedName>
</protein>
<dbReference type="SMART" id="SM00797">
    <property type="entry name" value="AHS2"/>
    <property type="match status" value="1"/>
</dbReference>
<dbReference type="PANTHER" id="PTHR43309:SF5">
    <property type="entry name" value="5-OXOPROLINASE SUBUNIT C"/>
    <property type="match status" value="1"/>
</dbReference>
<dbReference type="Pfam" id="PF02626">
    <property type="entry name" value="CT_A_B"/>
    <property type="match status" value="1"/>
</dbReference>
<evidence type="ECO:0000256" key="3">
    <source>
        <dbReference type="ARBA" id="ARBA00022840"/>
    </source>
</evidence>
<gene>
    <name evidence="5" type="ORF">OF122_10640</name>
</gene>
<dbReference type="InterPro" id="IPR003778">
    <property type="entry name" value="CT_A_B"/>
</dbReference>
<sequence>MSRVVLTRVSPMTTIQDAGRPGLFAHGIGASGPMDRAGYALAAATAEIPCGAAIEIGPLGLDFTYHGAPLATGAAGGSFTLTVDGDARPWPSRIDLVEEAKISIKPGPYGNYAYLRFAAEIGVPVVLGSRSTNATVGLGGLDGRMLAAGDELDLDELTDTPIAPIRPATAAPGDPIRFVWGIHADLFSAAIRAAFTASGFRISARMDRMGVRLDDTESVFADARLLNLVSDAVVPGDIQILGDGTPIVLMRDNQPTGGYPRIGTVIDADLDRFAQLRAGKMVRFEPVTVAHAHRISKWKP</sequence>
<reference evidence="5" key="1">
    <citation type="submission" date="2022-10" db="EMBL/GenBank/DDBJ databases">
        <title>YIM 151497 complete genome.</title>
        <authorList>
            <person name="Chen X."/>
        </authorList>
    </citation>
    <scope>NUCLEOTIDE SEQUENCE</scope>
    <source>
        <strain evidence="5">YIM 151497</strain>
    </source>
</reference>
<evidence type="ECO:0000259" key="4">
    <source>
        <dbReference type="SMART" id="SM00797"/>
    </source>
</evidence>
<proteinExistence type="predicted"/>
<keyword evidence="2" id="KW-0378">Hydrolase</keyword>
<dbReference type="RefSeq" id="WP_264224231.1">
    <property type="nucleotide sequence ID" value="NZ_CP107716.1"/>
</dbReference>
<keyword evidence="6" id="KW-1185">Reference proteome</keyword>
<dbReference type="InterPro" id="IPR052708">
    <property type="entry name" value="PxpC"/>
</dbReference>
<evidence type="ECO:0000313" key="6">
    <source>
        <dbReference type="Proteomes" id="UP001163882"/>
    </source>
</evidence>
<organism evidence="5 6">
    <name type="scientific">Pelagibacterium flavum</name>
    <dbReference type="NCBI Taxonomy" id="2984530"/>
    <lineage>
        <taxon>Bacteria</taxon>
        <taxon>Pseudomonadati</taxon>
        <taxon>Pseudomonadota</taxon>
        <taxon>Alphaproteobacteria</taxon>
        <taxon>Hyphomicrobiales</taxon>
        <taxon>Devosiaceae</taxon>
        <taxon>Pelagibacterium</taxon>
    </lineage>
</organism>
<evidence type="ECO:0000313" key="5">
    <source>
        <dbReference type="EMBL" id="UYQ70539.1"/>
    </source>
</evidence>